<keyword evidence="2" id="KW-1185">Reference proteome</keyword>
<protein>
    <submittedName>
        <fullName evidence="1">11243_t:CDS:1</fullName>
    </submittedName>
</protein>
<sequence length="894" mass="102823">MHVKFAAVVYHDSTERSDESKDLANNPDEIKIDLEEYIAVNNPDEIVMSPGGIINDSNKVPRTLEEDINHREEIAVSSEVNNISEILDFPDANGPLEFSYDEEWLAITKATHEFLSLEYLQIPLPSDEDIARRVETDLQWVRENITKKDPGLLIPNNFQQTAPNQDELRTSTSHPVYDLSLITDSPTTFGMLLSLGGDITKSESTLQPVIQITIPQIFRYLNLSIAFSSSELRIGIISFMLIILKQYPRSMMDINSVDPKLAVDIIKSILKFVNDLPPDLDERDLECELFIEEGHAADIFSRIRDLLFQRASIEEIRALIKAKSRTHSQSVAVEPLCKAFVSKVHDVIISVQQQSNFSEITITSPDDTHDIEGLLASIHPRPLHWSSTTLGFFPEPLRSHLAAQQLEIGDIPSMGRDVILLEFPPSKMASYTIILINFIVEMIEDDPNEHPVEVCYQMLDELIWRYQILAFEHVLFALVRGHSETNATAFGILDYLLFKSEGFSERVSYFISLKFSHRYWVEDDHHDKLMKYLERYPEYFQYEAYAMDGYEMVNKPLEPPLDTHMPIYYTNSIRKSLPILDIVIGRLVEFGEQKMLIKLLDEYGHPEIMTRLIKLLGNNFSWPSLAGAMLSTNRNFFHYLFSLNLDYDEYDIDSELRQYGSLEIFSEDIFEITYFEKVFHKLAESMPQEKYVPKADTNLPERHFREIPNPTVLALHVACIEILAIPTSPEEIVKATLDMIIRANGRKKISLQPVVIHAVGLLYSFLPTEEFVYKVFDEMVMTITTDPHLREFSQEYNLKVKTALQLRKIICKSRYCYAETLRALGHPVLAASKYGKLASRLRKPMDAISENAMFAADVLSIPELDIVKKKEELFDSYVTSPRIQYEDLMRLLWM</sequence>
<comment type="caution">
    <text evidence="1">The sequence shown here is derived from an EMBL/GenBank/DDBJ whole genome shotgun (WGS) entry which is preliminary data.</text>
</comment>
<reference evidence="1" key="1">
    <citation type="submission" date="2021-06" db="EMBL/GenBank/DDBJ databases">
        <authorList>
            <person name="Kallberg Y."/>
            <person name="Tangrot J."/>
            <person name="Rosling A."/>
        </authorList>
    </citation>
    <scope>NUCLEOTIDE SEQUENCE</scope>
    <source>
        <strain evidence="1">CL356</strain>
    </source>
</reference>
<organism evidence="1 2">
    <name type="scientific">Acaulospora colombiana</name>
    <dbReference type="NCBI Taxonomy" id="27376"/>
    <lineage>
        <taxon>Eukaryota</taxon>
        <taxon>Fungi</taxon>
        <taxon>Fungi incertae sedis</taxon>
        <taxon>Mucoromycota</taxon>
        <taxon>Glomeromycotina</taxon>
        <taxon>Glomeromycetes</taxon>
        <taxon>Diversisporales</taxon>
        <taxon>Acaulosporaceae</taxon>
        <taxon>Acaulospora</taxon>
    </lineage>
</organism>
<proteinExistence type="predicted"/>
<name>A0ACA9JV61_9GLOM</name>
<accession>A0ACA9JV61</accession>
<dbReference type="EMBL" id="CAJVPT010000052">
    <property type="protein sequence ID" value="CAG8438128.1"/>
    <property type="molecule type" value="Genomic_DNA"/>
</dbReference>
<evidence type="ECO:0000313" key="2">
    <source>
        <dbReference type="Proteomes" id="UP000789525"/>
    </source>
</evidence>
<evidence type="ECO:0000313" key="1">
    <source>
        <dbReference type="EMBL" id="CAG8438128.1"/>
    </source>
</evidence>
<dbReference type="Proteomes" id="UP000789525">
    <property type="component" value="Unassembled WGS sequence"/>
</dbReference>
<gene>
    <name evidence="1" type="ORF">ACOLOM_LOCUS54</name>
</gene>